<dbReference type="RefSeq" id="WP_012573416.1">
    <property type="nucleotide sequence ID" value="NC_011565.1"/>
</dbReference>
<dbReference type="HOGENOM" id="CLU_076364_1_2_10"/>
<protein>
    <recommendedName>
        <fullName evidence="4 9">N-(5'-phosphoribosyl)anthranilate isomerase</fullName>
        <shortName evidence="9">PRAI</shortName>
        <ecNumber evidence="3 9">5.3.1.24</ecNumber>
    </recommendedName>
</protein>
<dbReference type="eggNOG" id="COG0135">
    <property type="taxonomic scope" value="Bacteria"/>
</dbReference>
<evidence type="ECO:0000313" key="11">
    <source>
        <dbReference type="EMBL" id="BAG83655.1"/>
    </source>
</evidence>
<dbReference type="GO" id="GO:0000162">
    <property type="term" value="P:L-tryptophan biosynthetic process"/>
    <property type="evidence" value="ECO:0007669"/>
    <property type="project" value="UniProtKB-UniRule"/>
</dbReference>
<evidence type="ECO:0000256" key="3">
    <source>
        <dbReference type="ARBA" id="ARBA00012572"/>
    </source>
</evidence>
<dbReference type="GO" id="GO:0004640">
    <property type="term" value="F:phosphoribosylanthranilate isomerase activity"/>
    <property type="evidence" value="ECO:0007669"/>
    <property type="project" value="UniProtKB-UniRule"/>
</dbReference>
<comment type="similarity">
    <text evidence="9">Belongs to the TrpF family.</text>
</comment>
<dbReference type="OrthoDB" id="9786954at2"/>
<comment type="catalytic activity">
    <reaction evidence="1 9">
        <text>N-(5-phospho-beta-D-ribosyl)anthranilate = 1-(2-carboxyphenylamino)-1-deoxy-D-ribulose 5-phosphate</text>
        <dbReference type="Rhea" id="RHEA:21540"/>
        <dbReference type="ChEBI" id="CHEBI:18277"/>
        <dbReference type="ChEBI" id="CHEBI:58613"/>
        <dbReference type="EC" id="5.3.1.24"/>
    </reaction>
</comment>
<reference evidence="12" key="1">
    <citation type="journal article" date="2008" name="Science">
        <title>Genome of an endosymbiont coupling N2 fixation to cellulolysis within RT protist cells in termite gut.</title>
        <authorList>
            <person name="Hongoh Y."/>
            <person name="Sharma V.K."/>
            <person name="Prakash T."/>
            <person name="Noda S."/>
            <person name="Toh H."/>
            <person name="Taylor T.D."/>
            <person name="Kudo T."/>
            <person name="Sakaki Y."/>
            <person name="Toyoda A."/>
            <person name="Hattori M."/>
            <person name="Ohkuma M."/>
        </authorList>
    </citation>
    <scope>NUCLEOTIDE SEQUENCE [LARGE SCALE GENOMIC DNA]</scope>
</reference>
<evidence type="ECO:0000256" key="1">
    <source>
        <dbReference type="ARBA" id="ARBA00001164"/>
    </source>
</evidence>
<evidence type="ECO:0000256" key="6">
    <source>
        <dbReference type="ARBA" id="ARBA00022822"/>
    </source>
</evidence>
<keyword evidence="6 9" id="KW-0822">Tryptophan biosynthesis</keyword>
<keyword evidence="7 9" id="KW-0057">Aromatic amino acid biosynthesis</keyword>
<dbReference type="HAMAP" id="MF_00135">
    <property type="entry name" value="PRAI"/>
    <property type="match status" value="1"/>
</dbReference>
<dbReference type="InterPro" id="IPR001240">
    <property type="entry name" value="PRAI_dom"/>
</dbReference>
<dbReference type="Gene3D" id="3.20.20.70">
    <property type="entry name" value="Aldolase class I"/>
    <property type="match status" value="1"/>
</dbReference>
<comment type="pathway">
    <text evidence="2 9">Amino-acid biosynthesis; L-tryptophan biosynthesis; L-tryptophan from chorismate: step 3/5.</text>
</comment>
<evidence type="ECO:0000256" key="9">
    <source>
        <dbReference type="HAMAP-Rule" id="MF_00135"/>
    </source>
</evidence>
<evidence type="ECO:0000313" key="12">
    <source>
        <dbReference type="Proteomes" id="UP000000723"/>
    </source>
</evidence>
<dbReference type="CDD" id="cd00405">
    <property type="entry name" value="PRAI"/>
    <property type="match status" value="1"/>
</dbReference>
<dbReference type="PANTHER" id="PTHR42894">
    <property type="entry name" value="N-(5'-PHOSPHORIBOSYL)ANTHRANILATE ISOMERASE"/>
    <property type="match status" value="1"/>
</dbReference>
<dbReference type="KEGG" id="aps:CFPG_392"/>
<dbReference type="PANTHER" id="PTHR42894:SF1">
    <property type="entry name" value="N-(5'-PHOSPHORIBOSYL)ANTHRANILATE ISOMERASE"/>
    <property type="match status" value="1"/>
</dbReference>
<dbReference type="SUPFAM" id="SSF51366">
    <property type="entry name" value="Ribulose-phoshate binding barrel"/>
    <property type="match status" value="1"/>
</dbReference>
<evidence type="ECO:0000256" key="4">
    <source>
        <dbReference type="ARBA" id="ARBA00022272"/>
    </source>
</evidence>
<evidence type="ECO:0000256" key="7">
    <source>
        <dbReference type="ARBA" id="ARBA00023141"/>
    </source>
</evidence>
<evidence type="ECO:0000256" key="8">
    <source>
        <dbReference type="ARBA" id="ARBA00023235"/>
    </source>
</evidence>
<evidence type="ECO:0000256" key="5">
    <source>
        <dbReference type="ARBA" id="ARBA00022605"/>
    </source>
</evidence>
<proteinExistence type="inferred from homology"/>
<gene>
    <name evidence="9" type="primary">trpF</name>
    <name evidence="11" type="ordered locus">CFPG_392</name>
</gene>
<dbReference type="InterPro" id="IPR013785">
    <property type="entry name" value="Aldolase_TIM"/>
</dbReference>
<dbReference type="EMBL" id="AP010656">
    <property type="protein sequence ID" value="BAG83655.1"/>
    <property type="molecule type" value="Genomic_DNA"/>
</dbReference>
<dbReference type="STRING" id="511995.CFPG_392"/>
<keyword evidence="5 9" id="KW-0028">Amino-acid biosynthesis</keyword>
<dbReference type="EC" id="5.3.1.24" evidence="3 9"/>
<organism evidence="11 12">
    <name type="scientific">Azobacteroides pseudotrichonymphae genomovar. CFP2</name>
    <dbReference type="NCBI Taxonomy" id="511995"/>
    <lineage>
        <taxon>Bacteria</taxon>
        <taxon>Pseudomonadati</taxon>
        <taxon>Bacteroidota</taxon>
        <taxon>Bacteroidia</taxon>
        <taxon>Bacteroidales</taxon>
        <taxon>Candidatus Azobacteroides</taxon>
    </lineage>
</organism>
<dbReference type="InterPro" id="IPR044643">
    <property type="entry name" value="TrpF_fam"/>
</dbReference>
<evidence type="ECO:0000259" key="10">
    <source>
        <dbReference type="Pfam" id="PF00697"/>
    </source>
</evidence>
<name>B6YR33_AZOPC</name>
<dbReference type="Pfam" id="PF00697">
    <property type="entry name" value="PRAI"/>
    <property type="match status" value="1"/>
</dbReference>
<dbReference type="UniPathway" id="UPA00035">
    <property type="reaction ID" value="UER00042"/>
</dbReference>
<evidence type="ECO:0000256" key="2">
    <source>
        <dbReference type="ARBA" id="ARBA00004664"/>
    </source>
</evidence>
<dbReference type="AlphaFoldDB" id="B6YR33"/>
<dbReference type="Proteomes" id="UP000000723">
    <property type="component" value="Chromosome"/>
</dbReference>
<dbReference type="InterPro" id="IPR011060">
    <property type="entry name" value="RibuloseP-bd_barrel"/>
</dbReference>
<sequence length="204" mass="23386">MKIKVCGMKYPENIAALSRLPIQMIGLIFYKKSTRYVKEVDIKIVELPKHIQLVAVFVDEVLKNILDTINQYGINIVQLHGVESPQLCKELKKQGITVIKAFSIEEEEDLMSCIFYENVCDYFLFDTKTFQYGGSGTKFDWQILSTYYGEIPFFLSGGIGNNDVETIKQLKNPQLYGIDLNSQFEIKPGLKDIDKLQSFISNFI</sequence>
<keyword evidence="12" id="KW-1185">Reference proteome</keyword>
<feature type="domain" description="N-(5'phosphoribosyl) anthranilate isomerase (PRAI)" evidence="10">
    <location>
        <begin position="4"/>
        <end position="201"/>
    </location>
</feature>
<accession>B6YR33</accession>
<keyword evidence="8 9" id="KW-0413">Isomerase</keyword>